<dbReference type="PANTHER" id="PTHR43406">
    <property type="entry name" value="TRYPTOPHAN SYNTHASE, ALPHA CHAIN"/>
    <property type="match status" value="1"/>
</dbReference>
<comment type="pathway">
    <text evidence="1">Amino-acid biosynthesis; L-tryptophan biosynthesis; L-tryptophan from chorismate: step 5/5.</text>
</comment>
<dbReference type="InterPro" id="IPR018204">
    <property type="entry name" value="Trp_synthase_alpha_AS"/>
</dbReference>
<dbReference type="InterPro" id="IPR013785">
    <property type="entry name" value="Aldolase_TIM"/>
</dbReference>
<evidence type="ECO:0000256" key="8">
    <source>
        <dbReference type="ARBA" id="ARBA00049047"/>
    </source>
</evidence>
<dbReference type="SUPFAM" id="SSF51366">
    <property type="entry name" value="Ribulose-phoshate binding barrel"/>
    <property type="match status" value="1"/>
</dbReference>
<evidence type="ECO:0000256" key="2">
    <source>
        <dbReference type="ARBA" id="ARBA00011270"/>
    </source>
</evidence>
<dbReference type="KEGG" id="salf:SMD44_p10060"/>
<dbReference type="CDD" id="cd04724">
    <property type="entry name" value="Tryptophan_synthase_alpha"/>
    <property type="match status" value="1"/>
</dbReference>
<reference evidence="10 11" key="1">
    <citation type="submission" date="2017-10" db="EMBL/GenBank/DDBJ databases">
        <title>Streptomyces alboflavus Genome sequencing and assembly.</title>
        <authorList>
            <person name="Wang Y."/>
            <person name="Du B."/>
            <person name="Ding Y."/>
            <person name="Liu H."/>
            <person name="Hou Q."/>
            <person name="Liu K."/>
            <person name="Wang C."/>
            <person name="Yao L."/>
        </authorList>
    </citation>
    <scope>NUCLEOTIDE SEQUENCE [LARGE SCALE GENOMIC DNA]</scope>
    <source>
        <strain evidence="10 11">MDJK44</strain>
        <plasmid evidence="11">Plasmid pmdjk44.1</plasmid>
    </source>
</reference>
<dbReference type="AlphaFoldDB" id="A0A291W4Q1"/>
<dbReference type="GO" id="GO:0004834">
    <property type="term" value="F:tryptophan synthase activity"/>
    <property type="evidence" value="ECO:0007669"/>
    <property type="project" value="UniProtKB-EC"/>
</dbReference>
<keyword evidence="11" id="KW-1185">Reference proteome</keyword>
<evidence type="ECO:0000313" key="10">
    <source>
        <dbReference type="EMBL" id="ATM24559.1"/>
    </source>
</evidence>
<keyword evidence="4" id="KW-0028">Amino-acid biosynthesis</keyword>
<dbReference type="PANTHER" id="PTHR43406:SF1">
    <property type="entry name" value="TRYPTOPHAN SYNTHASE ALPHA CHAIN, CHLOROPLASTIC"/>
    <property type="match status" value="1"/>
</dbReference>
<evidence type="ECO:0000256" key="1">
    <source>
        <dbReference type="ARBA" id="ARBA00004733"/>
    </source>
</evidence>
<geneLocation type="plasmid" evidence="11">
    <name>pmdjk44.1</name>
</geneLocation>
<dbReference type="InterPro" id="IPR011060">
    <property type="entry name" value="RibuloseP-bd_barrel"/>
</dbReference>
<protein>
    <recommendedName>
        <fullName evidence="3">tryptophan synthase</fullName>
        <ecNumber evidence="3">4.2.1.20</ecNumber>
    </recommendedName>
</protein>
<dbReference type="UniPathway" id="UPA00035">
    <property type="reaction ID" value="UER00044"/>
</dbReference>
<proteinExistence type="inferred from homology"/>
<dbReference type="GO" id="GO:0005829">
    <property type="term" value="C:cytosol"/>
    <property type="evidence" value="ECO:0007669"/>
    <property type="project" value="TreeGrafter"/>
</dbReference>
<evidence type="ECO:0000256" key="4">
    <source>
        <dbReference type="ARBA" id="ARBA00022605"/>
    </source>
</evidence>
<dbReference type="Proteomes" id="UP000195880">
    <property type="component" value="Plasmid pMDJK44.1"/>
</dbReference>
<comment type="subunit">
    <text evidence="2">Tetramer of two alpha and two beta chains.</text>
</comment>
<keyword evidence="6" id="KW-0057">Aromatic amino acid biosynthesis</keyword>
<evidence type="ECO:0000256" key="6">
    <source>
        <dbReference type="ARBA" id="ARBA00023141"/>
    </source>
</evidence>
<gene>
    <name evidence="10" type="ORF">SMD44_p10060</name>
</gene>
<comment type="similarity">
    <text evidence="9">Belongs to the TrpA family.</text>
</comment>
<evidence type="ECO:0000313" key="11">
    <source>
        <dbReference type="Proteomes" id="UP000195880"/>
    </source>
</evidence>
<organism evidence="10 11">
    <name type="scientific">Streptomyces alboflavus</name>
    <dbReference type="NCBI Taxonomy" id="67267"/>
    <lineage>
        <taxon>Bacteria</taxon>
        <taxon>Bacillati</taxon>
        <taxon>Actinomycetota</taxon>
        <taxon>Actinomycetes</taxon>
        <taxon>Kitasatosporales</taxon>
        <taxon>Streptomycetaceae</taxon>
        <taxon>Streptomyces</taxon>
    </lineage>
</organism>
<evidence type="ECO:0000256" key="7">
    <source>
        <dbReference type="ARBA" id="ARBA00023239"/>
    </source>
</evidence>
<accession>A0A291W4Q1</accession>
<dbReference type="NCBIfam" id="TIGR00262">
    <property type="entry name" value="trpA"/>
    <property type="match status" value="1"/>
</dbReference>
<dbReference type="EC" id="4.2.1.20" evidence="3"/>
<dbReference type="PROSITE" id="PS00167">
    <property type="entry name" value="TRP_SYNTHASE_ALPHA"/>
    <property type="match status" value="1"/>
</dbReference>
<keyword evidence="10" id="KW-0614">Plasmid</keyword>
<evidence type="ECO:0000256" key="9">
    <source>
        <dbReference type="RuleBase" id="RU003662"/>
    </source>
</evidence>
<dbReference type="EMBL" id="CP023976">
    <property type="protein sequence ID" value="ATM24559.1"/>
    <property type="molecule type" value="Genomic_DNA"/>
</dbReference>
<comment type="catalytic activity">
    <reaction evidence="8">
        <text>(1S,2R)-1-C-(indol-3-yl)glycerol 3-phosphate + L-serine = D-glyceraldehyde 3-phosphate + L-tryptophan + H2O</text>
        <dbReference type="Rhea" id="RHEA:10532"/>
        <dbReference type="ChEBI" id="CHEBI:15377"/>
        <dbReference type="ChEBI" id="CHEBI:33384"/>
        <dbReference type="ChEBI" id="CHEBI:57912"/>
        <dbReference type="ChEBI" id="CHEBI:58866"/>
        <dbReference type="ChEBI" id="CHEBI:59776"/>
        <dbReference type="EC" id="4.2.1.20"/>
    </reaction>
</comment>
<evidence type="ECO:0000256" key="3">
    <source>
        <dbReference type="ARBA" id="ARBA00012043"/>
    </source>
</evidence>
<sequence length="180" mass="19079">MSSPLIPGPAAHGLDRIFRTARSEHRAALAVYYPVGFPTVEQSLRLLPALAQYADIVEVGLPFSDPVMDGPTIAQATRQALAAGFRLTHLFTAIREIRTASRAAVLVMTYWQPVARRGADRFAAELAHAGAAGAIIPDLPLEEAGPWLAAARAHGLYTVPVVAPRQAMSAWPGSAPPQAA</sequence>
<evidence type="ECO:0000256" key="5">
    <source>
        <dbReference type="ARBA" id="ARBA00022822"/>
    </source>
</evidence>
<dbReference type="InterPro" id="IPR002028">
    <property type="entry name" value="Trp_synthase_suA"/>
</dbReference>
<name>A0A291W4Q1_9ACTN</name>
<dbReference type="Pfam" id="PF00290">
    <property type="entry name" value="Trp_syntA"/>
    <property type="match status" value="1"/>
</dbReference>
<dbReference type="Gene3D" id="3.20.20.70">
    <property type="entry name" value="Aldolase class I"/>
    <property type="match status" value="1"/>
</dbReference>
<keyword evidence="5" id="KW-0822">Tryptophan biosynthesis</keyword>
<keyword evidence="7" id="KW-0456">Lyase</keyword>